<evidence type="ECO:0000313" key="1">
    <source>
        <dbReference type="Proteomes" id="UP000186698"/>
    </source>
</evidence>
<dbReference type="RefSeq" id="XP_041432541.1">
    <property type="nucleotide sequence ID" value="XM_041576607.1"/>
</dbReference>
<dbReference type="AlphaFoldDB" id="A0A8J1LU27"/>
<accession>A0A8J1LU27</accession>
<organism evidence="1 2">
    <name type="scientific">Xenopus laevis</name>
    <name type="common">African clawed frog</name>
    <dbReference type="NCBI Taxonomy" id="8355"/>
    <lineage>
        <taxon>Eukaryota</taxon>
        <taxon>Metazoa</taxon>
        <taxon>Chordata</taxon>
        <taxon>Craniata</taxon>
        <taxon>Vertebrata</taxon>
        <taxon>Euteleostomi</taxon>
        <taxon>Amphibia</taxon>
        <taxon>Batrachia</taxon>
        <taxon>Anura</taxon>
        <taxon>Pipoidea</taxon>
        <taxon>Pipidae</taxon>
        <taxon>Xenopodinae</taxon>
        <taxon>Xenopus</taxon>
        <taxon>Xenopus</taxon>
    </lineage>
</organism>
<gene>
    <name evidence="2" type="primary">LOC121398055</name>
</gene>
<dbReference type="Proteomes" id="UP000186698">
    <property type="component" value="Chromosome 9_10L"/>
</dbReference>
<sequence>MWREDMKLHFNLHRGIHGHTNIVFETLSKLSIVVHGLLVVLQPPLKTFPKKNSVFQRILPSRCTKAKKTTVESVILGKNFKKKLAADGKSFVIEEKYLQHAYRFLSTLRSCLLLSYDGLYSYFISVSDTLPSSCKLELEKLDLKARLSELSDKVTEIEDPNDLADAINSSLIELSAQLLNLWGKFLQSSFKSEQEKKQIKEEKFKKLFFSTDHPQQEAILYDEKM</sequence>
<protein>
    <submittedName>
        <fullName evidence="2">Protein FAM135A-like</fullName>
    </submittedName>
</protein>
<proteinExistence type="predicted"/>
<dbReference type="OrthoDB" id="273452at2759"/>
<name>A0A8J1LU27_XENLA</name>
<dbReference type="GeneID" id="121398055"/>
<keyword evidence="1" id="KW-1185">Reference proteome</keyword>
<evidence type="ECO:0000313" key="2">
    <source>
        <dbReference type="RefSeq" id="XP_041432541.1"/>
    </source>
</evidence>
<dbReference type="KEGG" id="xla:121398055"/>
<reference evidence="2" key="1">
    <citation type="submission" date="2025-08" db="UniProtKB">
        <authorList>
            <consortium name="RefSeq"/>
        </authorList>
    </citation>
    <scope>IDENTIFICATION</scope>
    <source>
        <strain evidence="2">J_2021</strain>
        <tissue evidence="2">Erythrocytes</tissue>
    </source>
</reference>